<evidence type="ECO:0000313" key="2">
    <source>
        <dbReference type="Proteomes" id="UP000052268"/>
    </source>
</evidence>
<protein>
    <submittedName>
        <fullName evidence="1">Uncharacterized protein</fullName>
    </submittedName>
</protein>
<comment type="caution">
    <text evidence="1">The sequence shown here is derived from an EMBL/GenBank/DDBJ whole genome shotgun (WGS) entry which is preliminary data.</text>
</comment>
<gene>
    <name evidence="1" type="ORF">V474_22810</name>
</gene>
<dbReference type="RefSeq" id="WP_059152482.1">
    <property type="nucleotide sequence ID" value="NZ_KQ130455.1"/>
</dbReference>
<dbReference type="AlphaFoldDB" id="A0A0J7XPR7"/>
<dbReference type="Proteomes" id="UP000052268">
    <property type="component" value="Unassembled WGS sequence"/>
</dbReference>
<dbReference type="EMBL" id="JACU01000007">
    <property type="protein sequence ID" value="KMS53614.1"/>
    <property type="molecule type" value="Genomic_DNA"/>
</dbReference>
<dbReference type="PATRIC" id="fig|1114963.3.peg.3401"/>
<reference evidence="1 2" key="1">
    <citation type="journal article" date="2015" name="G3 (Bethesda)">
        <title>Insights into Ongoing Evolution of the Hexachlorocyclohexane Catabolic Pathway from Comparative Genomics of Ten Sphingomonadaceae Strains.</title>
        <authorList>
            <person name="Pearce S.L."/>
            <person name="Oakeshott J.G."/>
            <person name="Pandey G."/>
        </authorList>
    </citation>
    <scope>NUCLEOTIDE SEQUENCE [LARGE SCALE GENOMIC DNA]</scope>
    <source>
        <strain evidence="1 2">LL02</strain>
    </source>
</reference>
<keyword evidence="2" id="KW-1185">Reference proteome</keyword>
<organism evidence="1 2">
    <name type="scientific">Novosphingobium barchaimii LL02</name>
    <dbReference type="NCBI Taxonomy" id="1114963"/>
    <lineage>
        <taxon>Bacteria</taxon>
        <taxon>Pseudomonadati</taxon>
        <taxon>Pseudomonadota</taxon>
        <taxon>Alphaproteobacteria</taxon>
        <taxon>Sphingomonadales</taxon>
        <taxon>Sphingomonadaceae</taxon>
        <taxon>Novosphingobium</taxon>
    </lineage>
</organism>
<name>A0A0J7XPR7_9SPHN</name>
<evidence type="ECO:0000313" key="1">
    <source>
        <dbReference type="EMBL" id="KMS53614.1"/>
    </source>
</evidence>
<accession>A0A0J7XPR7</accession>
<sequence length="112" mass="12074">MRHENNFERICLPDGEGLRINVAVIGPRDACECATAWIGEADAVLELISSSLLITIIEQARLLGSDNRHAAIITDTSQSILSLMTLARREMALAKGVAGALYGALPDEQREA</sequence>
<proteinExistence type="predicted"/>